<keyword evidence="1" id="KW-0732">Signal</keyword>
<accession>A0A1W9HPA0</accession>
<comment type="caution">
    <text evidence="2">The sequence shown here is derived from an EMBL/GenBank/DDBJ whole genome shotgun (WGS) entry which is preliminary data.</text>
</comment>
<dbReference type="Proteomes" id="UP000192872">
    <property type="component" value="Unassembled WGS sequence"/>
</dbReference>
<feature type="chain" id="PRO_5010889932" evidence="1">
    <location>
        <begin position="25"/>
        <end position="139"/>
    </location>
</feature>
<evidence type="ECO:0000313" key="3">
    <source>
        <dbReference type="Proteomes" id="UP000192872"/>
    </source>
</evidence>
<dbReference type="AlphaFoldDB" id="A0A1W9HPA0"/>
<dbReference type="RefSeq" id="WP_376800239.1">
    <property type="nucleotide sequence ID" value="NZ_DBNB01000010.1"/>
</dbReference>
<protein>
    <submittedName>
        <fullName evidence="2">Uncharacterized protein</fullName>
    </submittedName>
</protein>
<gene>
    <name evidence="2" type="ORF">A4S15_03285</name>
</gene>
<proteinExistence type="predicted"/>
<evidence type="ECO:0000313" key="2">
    <source>
        <dbReference type="EMBL" id="OQW49091.1"/>
    </source>
</evidence>
<feature type="signal peptide" evidence="1">
    <location>
        <begin position="1"/>
        <end position="24"/>
    </location>
</feature>
<name>A0A1W9HPA0_9HYPH</name>
<reference evidence="2 3" key="1">
    <citation type="journal article" date="2017" name="Water Res.">
        <title>Comammox in drinking water systems.</title>
        <authorList>
            <person name="Wang Y."/>
            <person name="Ma L."/>
            <person name="Mao Y."/>
            <person name="Jiang X."/>
            <person name="Xia Y."/>
            <person name="Yu K."/>
            <person name="Li B."/>
            <person name="Zhang T."/>
        </authorList>
    </citation>
    <scope>NUCLEOTIDE SEQUENCE [LARGE SCALE GENOMIC DNA]</scope>
    <source>
        <strain evidence="2">SG_bin8</strain>
    </source>
</reference>
<organism evidence="2 3">
    <name type="scientific">Candidatus Raskinella chloraquaticus</name>
    <dbReference type="NCBI Taxonomy" id="1951219"/>
    <lineage>
        <taxon>Bacteria</taxon>
        <taxon>Pseudomonadati</taxon>
        <taxon>Pseudomonadota</taxon>
        <taxon>Alphaproteobacteria</taxon>
        <taxon>Hyphomicrobiales</taxon>
        <taxon>Phreatobacteraceae</taxon>
        <taxon>Candidatus Raskinella</taxon>
    </lineage>
</organism>
<sequence>MRYLAVFVVVVAACLQLSIDPAAAQWNPERQYAYTRQQCAASRSAIDKDECQYNSESLISNLRDCINEGSPYARRCAQLLPSAQGFLRRVNSSPVLQQHRAEQRGASEAADIRSLCASQNGGYWAGSYVPCVRSYGINP</sequence>
<dbReference type="EMBL" id="LWDL01000033">
    <property type="protein sequence ID" value="OQW49091.1"/>
    <property type="molecule type" value="Genomic_DNA"/>
</dbReference>
<evidence type="ECO:0000256" key="1">
    <source>
        <dbReference type="SAM" id="SignalP"/>
    </source>
</evidence>